<dbReference type="SUPFAM" id="SSF49599">
    <property type="entry name" value="TRAF domain-like"/>
    <property type="match status" value="1"/>
</dbReference>
<dbReference type="InterPro" id="IPR008974">
    <property type="entry name" value="TRAF-like"/>
</dbReference>
<dbReference type="SMART" id="SM00061">
    <property type="entry name" value="MATH"/>
    <property type="match status" value="1"/>
</dbReference>
<dbReference type="Pfam" id="PF22486">
    <property type="entry name" value="MATH_2"/>
    <property type="match status" value="1"/>
</dbReference>
<evidence type="ECO:0000313" key="4">
    <source>
        <dbReference type="EMBL" id="KAK9912371.1"/>
    </source>
</evidence>
<protein>
    <recommendedName>
        <fullName evidence="3">MATH domain-containing protein</fullName>
    </recommendedName>
</protein>
<keyword evidence="1 2" id="KW-0175">Coiled coil</keyword>
<feature type="domain" description="MATH" evidence="3">
    <location>
        <begin position="12"/>
        <end position="144"/>
    </location>
</feature>
<dbReference type="AlphaFoldDB" id="A0AAW1VZ33"/>
<evidence type="ECO:0000313" key="5">
    <source>
        <dbReference type="Proteomes" id="UP001457282"/>
    </source>
</evidence>
<dbReference type="PANTHER" id="PTHR46236:SF35">
    <property type="entry name" value="MATH DOMAIN-CONTAINING PROTEIN"/>
    <property type="match status" value="1"/>
</dbReference>
<evidence type="ECO:0000256" key="1">
    <source>
        <dbReference type="ARBA" id="ARBA00023054"/>
    </source>
</evidence>
<proteinExistence type="predicted"/>
<dbReference type="Proteomes" id="UP001457282">
    <property type="component" value="Unassembled WGS sequence"/>
</dbReference>
<dbReference type="InterPro" id="IPR050804">
    <property type="entry name" value="MCC"/>
</dbReference>
<dbReference type="Gene3D" id="2.60.210.10">
    <property type="entry name" value="Apoptosis, Tumor Necrosis Factor Receptor Associated Protein 2, Chain A"/>
    <property type="match status" value="1"/>
</dbReference>
<dbReference type="CDD" id="cd00121">
    <property type="entry name" value="MATH"/>
    <property type="match status" value="1"/>
</dbReference>
<accession>A0AAW1VZ33</accession>
<organism evidence="4 5">
    <name type="scientific">Rubus argutus</name>
    <name type="common">Southern blackberry</name>
    <dbReference type="NCBI Taxonomy" id="59490"/>
    <lineage>
        <taxon>Eukaryota</taxon>
        <taxon>Viridiplantae</taxon>
        <taxon>Streptophyta</taxon>
        <taxon>Embryophyta</taxon>
        <taxon>Tracheophyta</taxon>
        <taxon>Spermatophyta</taxon>
        <taxon>Magnoliopsida</taxon>
        <taxon>eudicotyledons</taxon>
        <taxon>Gunneridae</taxon>
        <taxon>Pentapetalae</taxon>
        <taxon>rosids</taxon>
        <taxon>fabids</taxon>
        <taxon>Rosales</taxon>
        <taxon>Rosaceae</taxon>
        <taxon>Rosoideae</taxon>
        <taxon>Rosoideae incertae sedis</taxon>
        <taxon>Rubus</taxon>
    </lineage>
</organism>
<dbReference type="PROSITE" id="PS50144">
    <property type="entry name" value="MATH"/>
    <property type="match status" value="1"/>
</dbReference>
<name>A0AAW1VZ33_RUBAR</name>
<feature type="coiled-coil region" evidence="2">
    <location>
        <begin position="315"/>
        <end position="370"/>
    </location>
</feature>
<dbReference type="PANTHER" id="PTHR46236">
    <property type="entry name" value="TRAF-LIKE SUPERFAMILY PROTEIN"/>
    <property type="match status" value="1"/>
</dbReference>
<reference evidence="4 5" key="1">
    <citation type="journal article" date="2023" name="G3 (Bethesda)">
        <title>A chromosome-length genome assembly and annotation of blackberry (Rubus argutus, cv. 'Hillquist').</title>
        <authorList>
            <person name="Bruna T."/>
            <person name="Aryal R."/>
            <person name="Dudchenko O."/>
            <person name="Sargent D.J."/>
            <person name="Mead D."/>
            <person name="Buti M."/>
            <person name="Cavallini A."/>
            <person name="Hytonen T."/>
            <person name="Andres J."/>
            <person name="Pham M."/>
            <person name="Weisz D."/>
            <person name="Mascagni F."/>
            <person name="Usai G."/>
            <person name="Natali L."/>
            <person name="Bassil N."/>
            <person name="Fernandez G.E."/>
            <person name="Lomsadze A."/>
            <person name="Armour M."/>
            <person name="Olukolu B."/>
            <person name="Poorten T."/>
            <person name="Britton C."/>
            <person name="Davik J."/>
            <person name="Ashrafi H."/>
            <person name="Aiden E.L."/>
            <person name="Borodovsky M."/>
            <person name="Worthington M."/>
        </authorList>
    </citation>
    <scope>NUCLEOTIDE SEQUENCE [LARGE SCALE GENOMIC DNA]</scope>
    <source>
        <strain evidence="4">PI 553951</strain>
    </source>
</reference>
<evidence type="ECO:0000256" key="2">
    <source>
        <dbReference type="SAM" id="Coils"/>
    </source>
</evidence>
<comment type="caution">
    <text evidence="4">The sequence shown here is derived from an EMBL/GenBank/DDBJ whole genome shotgun (WGS) entry which is preliminary data.</text>
</comment>
<gene>
    <name evidence="4" type="ORF">M0R45_036238</name>
</gene>
<dbReference type="InterPro" id="IPR002083">
    <property type="entry name" value="MATH/TRAF_dom"/>
</dbReference>
<evidence type="ECO:0000259" key="3">
    <source>
        <dbReference type="PROSITE" id="PS50144"/>
    </source>
</evidence>
<dbReference type="EMBL" id="JBEDUW010000007">
    <property type="protein sequence ID" value="KAK9912371.1"/>
    <property type="molecule type" value="Genomic_DNA"/>
</dbReference>
<keyword evidence="5" id="KW-1185">Reference proteome</keyword>
<sequence length="378" mass="43537">MKSKEEEKDLISGTFTWKINDFSKLEDYKVYSQDFIIAGLKWRIIINPKGNDVNLVKQFSAYLGVDATSAWPSEWSRYAYFSLTVVNQFDSKKSITRPLRGSIRQEFNENQNEWGIKSFMRLSDLCDRRAGYLVNDLCIVEAKVDVPIKIENQGNYIYAIVESSKKESKRKKPVNVNSVQSDPDSLAASEAPDSELACIKPTHGRCAVPTILTGELTDFRGLGLIEKTFVPLLEEVCLWHPSLIESQHNKTRMFTECAFTALGRLLHFLQTTKVKDMNQDACGQLRLYWEELETFKFGLAWLEPQVQSAFDKKKFVERARRVKRLKEDVECLENEMVRRKAMLTVTEMDLEFAKKDLIKAEEGFNELELDSELGYGRC</sequence>